<protein>
    <submittedName>
        <fullName evidence="1">Uncharacterized protein</fullName>
    </submittedName>
</protein>
<accession>A0ACB9ZWK2</accession>
<keyword evidence="2" id="KW-1185">Reference proteome</keyword>
<reference evidence="2" key="1">
    <citation type="journal article" date="2023" name="Nat. Plants">
        <title>Single-cell RNA sequencing provides a high-resolution roadmap for understanding the multicellular compartmentation of specialized metabolism.</title>
        <authorList>
            <person name="Sun S."/>
            <person name="Shen X."/>
            <person name="Li Y."/>
            <person name="Li Y."/>
            <person name="Wang S."/>
            <person name="Li R."/>
            <person name="Zhang H."/>
            <person name="Shen G."/>
            <person name="Guo B."/>
            <person name="Wei J."/>
            <person name="Xu J."/>
            <person name="St-Pierre B."/>
            <person name="Chen S."/>
            <person name="Sun C."/>
        </authorList>
    </citation>
    <scope>NUCLEOTIDE SEQUENCE [LARGE SCALE GENOMIC DNA]</scope>
</reference>
<name>A0ACB9ZWK2_CATRO</name>
<organism evidence="1 2">
    <name type="scientific">Catharanthus roseus</name>
    <name type="common">Madagascar periwinkle</name>
    <name type="synonym">Vinca rosea</name>
    <dbReference type="NCBI Taxonomy" id="4058"/>
    <lineage>
        <taxon>Eukaryota</taxon>
        <taxon>Viridiplantae</taxon>
        <taxon>Streptophyta</taxon>
        <taxon>Embryophyta</taxon>
        <taxon>Tracheophyta</taxon>
        <taxon>Spermatophyta</taxon>
        <taxon>Magnoliopsida</taxon>
        <taxon>eudicotyledons</taxon>
        <taxon>Gunneridae</taxon>
        <taxon>Pentapetalae</taxon>
        <taxon>asterids</taxon>
        <taxon>lamiids</taxon>
        <taxon>Gentianales</taxon>
        <taxon>Apocynaceae</taxon>
        <taxon>Rauvolfioideae</taxon>
        <taxon>Vinceae</taxon>
        <taxon>Catharanthinae</taxon>
        <taxon>Catharanthus</taxon>
    </lineage>
</organism>
<proteinExistence type="predicted"/>
<dbReference type="EMBL" id="CM044708">
    <property type="protein sequence ID" value="KAI5650597.1"/>
    <property type="molecule type" value="Genomic_DNA"/>
</dbReference>
<sequence length="274" mass="29733">MAFKFNWVSLFKVTLLLLLLAAIVTACYTLPVEKMLKDFLLWVDQDLGAWGPLVLAVAYIPLTVLAVPASILTLGGGYLFGLPVGFVADSIGATIGAAAAFLLGRTIGRSFVISKLKDYPKFRAVAIAIQRSGFKIVLLLRLVPLLPFNMLNYLLSVTPVPIGEYVLASWLGMMPITFALVYVGTTLKDLSDVTHGWSEFSKTRWAFLALGLIVSVVLMICVTRVAKKALEKALAENEDLEGIDPLPQLPIVGDPPGHLNEPLIIRVDPSQDGK</sequence>
<dbReference type="Proteomes" id="UP001060085">
    <property type="component" value="Linkage Group LG08"/>
</dbReference>
<gene>
    <name evidence="1" type="ORF">M9H77_36602</name>
</gene>
<evidence type="ECO:0000313" key="1">
    <source>
        <dbReference type="EMBL" id="KAI5650597.1"/>
    </source>
</evidence>
<comment type="caution">
    <text evidence="1">The sequence shown here is derived from an EMBL/GenBank/DDBJ whole genome shotgun (WGS) entry which is preliminary data.</text>
</comment>
<evidence type="ECO:0000313" key="2">
    <source>
        <dbReference type="Proteomes" id="UP001060085"/>
    </source>
</evidence>